<feature type="transmembrane region" description="Helical" evidence="6">
    <location>
        <begin position="118"/>
        <end position="137"/>
    </location>
</feature>
<feature type="transmembrane region" description="Helical" evidence="6">
    <location>
        <begin position="216"/>
        <end position="233"/>
    </location>
</feature>
<feature type="transmembrane region" description="Helical" evidence="6">
    <location>
        <begin position="298"/>
        <end position="319"/>
    </location>
</feature>
<gene>
    <name evidence="7" type="ORF">CLV31_11572</name>
</gene>
<keyword evidence="3 6" id="KW-0812">Transmembrane</keyword>
<keyword evidence="8" id="KW-1185">Reference proteome</keyword>
<dbReference type="AlphaFoldDB" id="A0A326RWZ0"/>
<dbReference type="RefSeq" id="WP_111394377.1">
    <property type="nucleotide sequence ID" value="NZ_QKTX01000015.1"/>
</dbReference>
<proteinExistence type="predicted"/>
<dbReference type="InterPro" id="IPR002797">
    <property type="entry name" value="Polysacc_synth"/>
</dbReference>
<feature type="transmembrane region" description="Helical" evidence="6">
    <location>
        <begin position="444"/>
        <end position="464"/>
    </location>
</feature>
<feature type="transmembrane region" description="Helical" evidence="6">
    <location>
        <begin position="357"/>
        <end position="376"/>
    </location>
</feature>
<dbReference type="GO" id="GO:0005886">
    <property type="term" value="C:plasma membrane"/>
    <property type="evidence" value="ECO:0007669"/>
    <property type="project" value="UniProtKB-SubCell"/>
</dbReference>
<feature type="transmembrane region" description="Helical" evidence="6">
    <location>
        <begin position="325"/>
        <end position="345"/>
    </location>
</feature>
<feature type="transmembrane region" description="Helical" evidence="6">
    <location>
        <begin position="78"/>
        <end position="106"/>
    </location>
</feature>
<comment type="caution">
    <text evidence="7">The sequence shown here is derived from an EMBL/GenBank/DDBJ whole genome shotgun (WGS) entry which is preliminary data.</text>
</comment>
<sequence>MIRRLLKDGTLYTISGVVSRGISLFLLPFYVRFLSIEEYGLLDLILLITNFINLTFSLEVTQAIARFVPSFRLQKPKVTLLTTGLGITLLSYSGFLVFFLLLKPIVIKYIILDDLPNLTYNLVAAHVFLNGLFLFVQNNFRWTLQSLRFAYTSLIYTILNLVCVGVFVFYFQFGLNGILISGIISTFLSLMVSFALQKNYYSGVFSFRYAVRILKFSMPLILSAVAVYFSLYLDRILINSFLGIKELAVFGVAFRFAALVGLATTGFSSALTPLIYNDPYSTTTKDSVQILFKHFVRASLLFLIFLTFFSSEILIFLTTPDYIEANILIPLVTSSMIFASGYVFFPGLTLAKETGKLAIINVFSSLVNLILCFIFIKKFGVIGVAFSTLISSCVGLVLNVLYSRKYYNQSISFLFQDSFILIVSGLLLGVIVLNPWVFLDSFELLPFVFKITIFLSLFLMYIFLMQKEKSSTG</sequence>
<feature type="transmembrane region" description="Helical" evidence="6">
    <location>
        <begin position="39"/>
        <end position="58"/>
    </location>
</feature>
<evidence type="ECO:0000256" key="3">
    <source>
        <dbReference type="ARBA" id="ARBA00022692"/>
    </source>
</evidence>
<dbReference type="Pfam" id="PF01943">
    <property type="entry name" value="Polysacc_synt"/>
    <property type="match status" value="1"/>
</dbReference>
<dbReference type="InterPro" id="IPR050833">
    <property type="entry name" value="Poly_Biosynth_Transport"/>
</dbReference>
<name>A0A326RWZ0_9BACT</name>
<evidence type="ECO:0000313" key="8">
    <source>
        <dbReference type="Proteomes" id="UP000248917"/>
    </source>
</evidence>
<evidence type="ECO:0000256" key="6">
    <source>
        <dbReference type="SAM" id="Phobius"/>
    </source>
</evidence>
<evidence type="ECO:0000256" key="5">
    <source>
        <dbReference type="ARBA" id="ARBA00023136"/>
    </source>
</evidence>
<keyword evidence="2" id="KW-1003">Cell membrane</keyword>
<organism evidence="7 8">
    <name type="scientific">Algoriphagus aquaeductus</name>
    <dbReference type="NCBI Taxonomy" id="475299"/>
    <lineage>
        <taxon>Bacteria</taxon>
        <taxon>Pseudomonadati</taxon>
        <taxon>Bacteroidota</taxon>
        <taxon>Cytophagia</taxon>
        <taxon>Cytophagales</taxon>
        <taxon>Cyclobacteriaceae</taxon>
        <taxon>Algoriphagus</taxon>
    </lineage>
</organism>
<dbReference type="EMBL" id="QKTX01000015">
    <property type="protein sequence ID" value="PZV79112.1"/>
    <property type="molecule type" value="Genomic_DNA"/>
</dbReference>
<dbReference type="PANTHER" id="PTHR30250:SF11">
    <property type="entry name" value="O-ANTIGEN TRANSPORTER-RELATED"/>
    <property type="match status" value="1"/>
</dbReference>
<keyword evidence="4 6" id="KW-1133">Transmembrane helix</keyword>
<keyword evidence="5 6" id="KW-0472">Membrane</keyword>
<evidence type="ECO:0000313" key="7">
    <source>
        <dbReference type="EMBL" id="PZV79112.1"/>
    </source>
</evidence>
<feature type="transmembrane region" description="Helical" evidence="6">
    <location>
        <begin position="253"/>
        <end position="277"/>
    </location>
</feature>
<dbReference type="PANTHER" id="PTHR30250">
    <property type="entry name" value="PST FAMILY PREDICTED COLANIC ACID TRANSPORTER"/>
    <property type="match status" value="1"/>
</dbReference>
<feature type="transmembrane region" description="Helical" evidence="6">
    <location>
        <begin position="414"/>
        <end position="438"/>
    </location>
</feature>
<evidence type="ECO:0000256" key="4">
    <source>
        <dbReference type="ARBA" id="ARBA00022989"/>
    </source>
</evidence>
<accession>A0A326RWZ0</accession>
<feature type="transmembrane region" description="Helical" evidence="6">
    <location>
        <begin position="149"/>
        <end position="171"/>
    </location>
</feature>
<comment type="subcellular location">
    <subcellularLocation>
        <location evidence="1">Cell membrane</location>
        <topology evidence="1">Multi-pass membrane protein</topology>
    </subcellularLocation>
</comment>
<evidence type="ECO:0000256" key="1">
    <source>
        <dbReference type="ARBA" id="ARBA00004651"/>
    </source>
</evidence>
<dbReference type="OrthoDB" id="824226at2"/>
<dbReference type="Proteomes" id="UP000248917">
    <property type="component" value="Unassembled WGS sequence"/>
</dbReference>
<feature type="transmembrane region" description="Helical" evidence="6">
    <location>
        <begin position="177"/>
        <end position="196"/>
    </location>
</feature>
<reference evidence="7 8" key="1">
    <citation type="submission" date="2018-06" db="EMBL/GenBank/DDBJ databases">
        <title>Genomic Encyclopedia of Archaeal and Bacterial Type Strains, Phase II (KMG-II): from individual species to whole genera.</title>
        <authorList>
            <person name="Goeker M."/>
        </authorList>
    </citation>
    <scope>NUCLEOTIDE SEQUENCE [LARGE SCALE GENOMIC DNA]</scope>
    <source>
        <strain evidence="7 8">T4</strain>
    </source>
</reference>
<protein>
    <submittedName>
        <fullName evidence="7">O-antigen/teichoic acid export membrane protein</fullName>
    </submittedName>
</protein>
<evidence type="ECO:0000256" key="2">
    <source>
        <dbReference type="ARBA" id="ARBA00022475"/>
    </source>
</evidence>
<feature type="transmembrane region" description="Helical" evidence="6">
    <location>
        <begin position="382"/>
        <end position="402"/>
    </location>
</feature>
<feature type="transmembrane region" description="Helical" evidence="6">
    <location>
        <begin position="12"/>
        <end position="33"/>
    </location>
</feature>